<gene>
    <name evidence="2" type="ORF">MCOS_LOCUS7689</name>
</gene>
<reference evidence="2 3" key="1">
    <citation type="submission" date="2018-10" db="EMBL/GenBank/DDBJ databases">
        <authorList>
            <consortium name="Pathogen Informatics"/>
        </authorList>
    </citation>
    <scope>NUCLEOTIDE SEQUENCE [LARGE SCALE GENOMIC DNA]</scope>
</reference>
<sequence length="904" mass="100194">MQFPQSILLIAPHSYMTRRPVLAEKPRPSGTSELMGSIEELQDSELADHLAVSDSRKQQREALERGTAMSVTAFRFVAIKTANDETDARSQYGLMDLSLDYHRPDLLFERLSTRIVQKVLSPGKMSHYLDLVVEAMMSLSTAMELAHNALQSKNFATVRLMQIFRKDEKTVQNFLYTLLTPRWAFYYLTGVLPSVEELYMICVRLVTAADMEDGPPLSEIQSEFFQFLPADMALEFARAFLIGFLIMKRVLIHYNLEGPTTLLAQSLRGESKPLERVCEGMEIDRSTAEALMEAVRSNDLEALTQQLKILKLDGLIDDPKTMLADEMKRESMKMVLVTATDAAKTEQADGARTADFSRSALGLDFSFGGPGGGGRGRGGKFGSSDSSLEDSSEGSSTCLEDDGTSSGALAGGRGAGGRKHGHHGSGSSSSTDSGSSTDDLDSDGSGSGRRKGKHKGSAGRGGAGAPLDDYSASELRKLRLTPTLLDEGINLQRRAYRFIATASGRPTLKPLCQCKFPRKYTFRVDIRRLKRIEQPDVGQAKLLPDSISSLYKPWTPKLSASADAHALQNWRGIRERELKECVSWQWVDDPNPEHQGTCALSEGDKDSPFSLPKNQVAYCASVERLLGKALPKDSSVIVLRSLPFRPAPAPQCTFGRRKPIGHLPPLPPLALTQPITVDSAPLIQVHKAKWSDIHRQTNTNQGRDTMSISSMGSADRTDSSDSFVSYATISKHKTSFRNHLREATEFGWFKYSSPVERCFYLSCPHNWSANRLLFDEIAVLIDMEVFTSEQAEEVAGLVVPDLMDTLFILNSGALPELVDTQILYDQALDYLTVLDWLKLPTNDWRNGLRVGSKRQSTARLVINTDKLSTWPPHRGRSRKVDYTELVPTLIVVDPNRNVIRSSWD</sequence>
<proteinExistence type="predicted"/>
<dbReference type="EMBL" id="UXSR01005396">
    <property type="protein sequence ID" value="VDD81686.1"/>
    <property type="molecule type" value="Genomic_DNA"/>
</dbReference>
<accession>A0A0R3UJJ6</accession>
<dbReference type="AlphaFoldDB" id="A0A0R3UJJ6"/>
<feature type="compositionally biased region" description="Low complexity" evidence="1">
    <location>
        <begin position="425"/>
        <end position="437"/>
    </location>
</feature>
<evidence type="ECO:0000313" key="2">
    <source>
        <dbReference type="EMBL" id="VDD81686.1"/>
    </source>
</evidence>
<feature type="compositionally biased region" description="Basic residues" evidence="1">
    <location>
        <begin position="448"/>
        <end position="457"/>
    </location>
</feature>
<dbReference type="Proteomes" id="UP000267029">
    <property type="component" value="Unassembled WGS sequence"/>
</dbReference>
<evidence type="ECO:0000256" key="1">
    <source>
        <dbReference type="SAM" id="MobiDB-lite"/>
    </source>
</evidence>
<feature type="compositionally biased region" description="Gly residues" evidence="1">
    <location>
        <begin position="368"/>
        <end position="381"/>
    </location>
</feature>
<feature type="region of interest" description="Disordered" evidence="1">
    <location>
        <begin position="695"/>
        <end position="718"/>
    </location>
</feature>
<organism evidence="2 3">
    <name type="scientific">Mesocestoides corti</name>
    <name type="common">Flatworm</name>
    <dbReference type="NCBI Taxonomy" id="53468"/>
    <lineage>
        <taxon>Eukaryota</taxon>
        <taxon>Metazoa</taxon>
        <taxon>Spiralia</taxon>
        <taxon>Lophotrochozoa</taxon>
        <taxon>Platyhelminthes</taxon>
        <taxon>Cestoda</taxon>
        <taxon>Eucestoda</taxon>
        <taxon>Cyclophyllidea</taxon>
        <taxon>Mesocestoididae</taxon>
        <taxon>Mesocestoides</taxon>
    </lineage>
</organism>
<feature type="compositionally biased region" description="Polar residues" evidence="1">
    <location>
        <begin position="696"/>
        <end position="712"/>
    </location>
</feature>
<name>A0A0R3UJJ6_MESCO</name>
<keyword evidence="3" id="KW-1185">Reference proteome</keyword>
<evidence type="ECO:0000313" key="3">
    <source>
        <dbReference type="Proteomes" id="UP000267029"/>
    </source>
</evidence>
<protein>
    <submittedName>
        <fullName evidence="2">Uncharacterized protein</fullName>
    </submittedName>
</protein>
<feature type="region of interest" description="Disordered" evidence="1">
    <location>
        <begin position="366"/>
        <end position="468"/>
    </location>
</feature>